<dbReference type="NCBIfam" id="TIGR00196">
    <property type="entry name" value="yjeF_cterm"/>
    <property type="match status" value="1"/>
</dbReference>
<evidence type="ECO:0000313" key="22">
    <source>
        <dbReference type="EMBL" id="MBD7968740.1"/>
    </source>
</evidence>
<dbReference type="RefSeq" id="WP_191800067.1">
    <property type="nucleotide sequence ID" value="NZ_JACSQL010000004.1"/>
</dbReference>
<comment type="subunit">
    <text evidence="17">Homotetramer.</text>
</comment>
<evidence type="ECO:0000256" key="10">
    <source>
        <dbReference type="ARBA" id="ARBA00023027"/>
    </source>
</evidence>
<evidence type="ECO:0000256" key="13">
    <source>
        <dbReference type="ARBA" id="ARBA00023268"/>
    </source>
</evidence>
<keyword evidence="5 18" id="KW-0479">Metal-binding</keyword>
<comment type="cofactor">
    <cofactor evidence="17">
        <name>Mg(2+)</name>
        <dbReference type="ChEBI" id="CHEBI:18420"/>
    </cofactor>
</comment>
<evidence type="ECO:0000256" key="2">
    <source>
        <dbReference type="ARBA" id="ARBA00000909"/>
    </source>
</evidence>
<dbReference type="EC" id="5.1.99.6" evidence="19"/>
<dbReference type="PANTHER" id="PTHR12592:SF0">
    <property type="entry name" value="ATP-DEPENDENT (S)-NAD(P)H-HYDRATE DEHYDRATASE"/>
    <property type="match status" value="1"/>
</dbReference>
<dbReference type="PANTHER" id="PTHR12592">
    <property type="entry name" value="ATP-DEPENDENT (S)-NAD(P)H-HYDRATE DEHYDRATASE FAMILY MEMBER"/>
    <property type="match status" value="1"/>
</dbReference>
<evidence type="ECO:0000256" key="6">
    <source>
        <dbReference type="ARBA" id="ARBA00022741"/>
    </source>
</evidence>
<evidence type="ECO:0000256" key="17">
    <source>
        <dbReference type="HAMAP-Rule" id="MF_01965"/>
    </source>
</evidence>
<comment type="caution">
    <text evidence="22">The sequence shown here is derived from an EMBL/GenBank/DDBJ whole genome shotgun (WGS) entry which is preliminary data.</text>
</comment>
<feature type="binding site" evidence="18">
    <location>
        <begin position="172"/>
        <end position="178"/>
    </location>
    <ligand>
        <name>(6S)-NADPHX</name>
        <dbReference type="ChEBI" id="CHEBI:64076"/>
    </ligand>
</feature>
<comment type="catalytic activity">
    <reaction evidence="1 18 19">
        <text>(6R)-NADHX = (6S)-NADHX</text>
        <dbReference type="Rhea" id="RHEA:32215"/>
        <dbReference type="ChEBI" id="CHEBI:64074"/>
        <dbReference type="ChEBI" id="CHEBI:64075"/>
        <dbReference type="EC" id="5.1.99.6"/>
    </reaction>
</comment>
<feature type="binding site" evidence="18">
    <location>
        <position position="204"/>
    </location>
    <ligand>
        <name>K(+)</name>
        <dbReference type="ChEBI" id="CHEBI:29103"/>
    </ligand>
</feature>
<dbReference type="PROSITE" id="PS51383">
    <property type="entry name" value="YJEF_C_3"/>
    <property type="match status" value="1"/>
</dbReference>
<accession>A0ABR8SZ37</accession>
<gene>
    <name evidence="17" type="primary">nnrD</name>
    <name evidence="18" type="synonym">nnrE</name>
    <name evidence="22" type="ORF">H9647_11760</name>
</gene>
<evidence type="ECO:0000256" key="9">
    <source>
        <dbReference type="ARBA" id="ARBA00022958"/>
    </source>
</evidence>
<comment type="catalytic activity">
    <reaction evidence="16 17 19">
        <text>(6S)-NADPHX + ADP = AMP + phosphate + NADPH + H(+)</text>
        <dbReference type="Rhea" id="RHEA:32235"/>
        <dbReference type="ChEBI" id="CHEBI:15378"/>
        <dbReference type="ChEBI" id="CHEBI:43474"/>
        <dbReference type="ChEBI" id="CHEBI:57783"/>
        <dbReference type="ChEBI" id="CHEBI:64076"/>
        <dbReference type="ChEBI" id="CHEBI:456215"/>
        <dbReference type="ChEBI" id="CHEBI:456216"/>
        <dbReference type="EC" id="4.2.1.136"/>
    </reaction>
</comment>
<feature type="binding site" evidence="18">
    <location>
        <begin position="101"/>
        <end position="105"/>
    </location>
    <ligand>
        <name>(6S)-NADPHX</name>
        <dbReference type="ChEBI" id="CHEBI:64076"/>
    </ligand>
</feature>
<comment type="similarity">
    <text evidence="17">Belongs to the NnrD/CARKD family.</text>
</comment>
<evidence type="ECO:0000256" key="12">
    <source>
        <dbReference type="ARBA" id="ARBA00023239"/>
    </source>
</evidence>
<feature type="domain" description="YjeF C-terminal" evidence="20">
    <location>
        <begin position="274"/>
        <end position="555"/>
    </location>
</feature>
<feature type="binding site" evidence="17">
    <location>
        <position position="501"/>
    </location>
    <ligand>
        <name>AMP</name>
        <dbReference type="ChEBI" id="CHEBI:456215"/>
    </ligand>
</feature>
<evidence type="ECO:0000313" key="23">
    <source>
        <dbReference type="Proteomes" id="UP000608071"/>
    </source>
</evidence>
<feature type="domain" description="YjeF N-terminal" evidence="21">
    <location>
        <begin position="9"/>
        <end position="258"/>
    </location>
</feature>
<feature type="binding site" evidence="18">
    <location>
        <position position="201"/>
    </location>
    <ligand>
        <name>(6S)-NADPHX</name>
        <dbReference type="ChEBI" id="CHEBI:64076"/>
    </ligand>
</feature>
<evidence type="ECO:0000256" key="1">
    <source>
        <dbReference type="ARBA" id="ARBA00000013"/>
    </source>
</evidence>
<dbReference type="Pfam" id="PF03853">
    <property type="entry name" value="YjeF_N"/>
    <property type="match status" value="1"/>
</dbReference>
<dbReference type="Proteomes" id="UP000608071">
    <property type="component" value="Unassembled WGS sequence"/>
</dbReference>
<dbReference type="HAMAP" id="MF_01966">
    <property type="entry name" value="NADHX_epimerase"/>
    <property type="match status" value="1"/>
</dbReference>
<dbReference type="SUPFAM" id="SSF53613">
    <property type="entry name" value="Ribokinase-like"/>
    <property type="match status" value="1"/>
</dbReference>
<dbReference type="Gene3D" id="3.40.1190.20">
    <property type="match status" value="1"/>
</dbReference>
<sequence>MYVVTADQMRELDEYVIESWGVPSVSLMENAGKALAEEVLHLCQNRQSKEQTVNGNPLISTEARAAFDRWKGTRGQISNDAVLRGEKVCAEHWYILVGKGNNGGDGLVAARHLWEAGIGITLVFAGSPKELREEALLEYHTAESMGIPSILFTGQGDLTFAGGTGIIDALLGTGSKGAPRNTYASLIQAANGSGLPIISADIPSGLNADTGALYEPHIRAEMTVCFALLKRGLTQFPGADAAGHIKVRSVGIPPQLAEGRFRETVYLLTKDILSEKLKVDLTQRRAEDGHKGTYGHVLLVAGTLAMSGAGLLSCRAALRSGSGLATWALPSELLPHVIGAVPELMLAAAADGPQGTWNRVSAQNIIKLAESRDVIAIGPGLGRFEEDTAWLSQIYKEVDLPMVIDADGLNMLAEGGLDFFEHKRCRKAPVILTPHPGEMARLAGVSTKEIQQNRIDHALSYSAKTGVTLVLKGSRTVIATPEGNAYINMTGHAGMGTGGTGDALTGIIAGLLAQGYSAEQAAVFGVYQHGKAGETAAMMRAHPAGVMAGDLIEYL</sequence>
<feature type="binding site" evidence="17">
    <location>
        <position position="380"/>
    </location>
    <ligand>
        <name>(6S)-NADPHX</name>
        <dbReference type="ChEBI" id="CHEBI:64076"/>
    </ligand>
</feature>
<dbReference type="Gene3D" id="3.40.50.10260">
    <property type="entry name" value="YjeF N-terminal domain"/>
    <property type="match status" value="1"/>
</dbReference>
<protein>
    <recommendedName>
        <fullName evidence="19">Bifunctional NAD(P)H-hydrate repair enzyme</fullName>
    </recommendedName>
    <alternativeName>
        <fullName evidence="19">Nicotinamide nucleotide repair protein</fullName>
    </alternativeName>
    <domain>
        <recommendedName>
            <fullName evidence="19">ADP-dependent (S)-NAD(P)H-hydrate dehydratase</fullName>
            <ecNumber evidence="19">4.2.1.136</ecNumber>
        </recommendedName>
        <alternativeName>
            <fullName evidence="19">ADP-dependent NAD(P)HX dehydratase</fullName>
        </alternativeName>
    </domain>
    <domain>
        <recommendedName>
            <fullName evidence="19">NAD(P)H-hydrate epimerase</fullName>
            <ecNumber evidence="19">5.1.99.6</ecNumber>
        </recommendedName>
    </domain>
</protein>
<feature type="binding site" evidence="17">
    <location>
        <position position="502"/>
    </location>
    <ligand>
        <name>(6S)-NADPHX</name>
        <dbReference type="ChEBI" id="CHEBI:64076"/>
    </ligand>
</feature>
<comment type="catalytic activity">
    <reaction evidence="15 17 19">
        <text>(6S)-NADHX + ADP = AMP + phosphate + NADH + H(+)</text>
        <dbReference type="Rhea" id="RHEA:32223"/>
        <dbReference type="ChEBI" id="CHEBI:15378"/>
        <dbReference type="ChEBI" id="CHEBI:43474"/>
        <dbReference type="ChEBI" id="CHEBI:57945"/>
        <dbReference type="ChEBI" id="CHEBI:64074"/>
        <dbReference type="ChEBI" id="CHEBI:456215"/>
        <dbReference type="ChEBI" id="CHEBI:456216"/>
        <dbReference type="EC" id="4.2.1.136"/>
    </reaction>
</comment>
<evidence type="ECO:0000256" key="14">
    <source>
        <dbReference type="ARBA" id="ARBA00025153"/>
    </source>
</evidence>
<keyword evidence="23" id="KW-1185">Reference proteome</keyword>
<dbReference type="EMBL" id="JACSQL010000004">
    <property type="protein sequence ID" value="MBD7968740.1"/>
    <property type="molecule type" value="Genomic_DNA"/>
</dbReference>
<keyword evidence="12 17" id="KW-0456">Lyase</keyword>
<keyword evidence="13" id="KW-0511">Multifunctional enzyme</keyword>
<comment type="function">
    <text evidence="18">Catalyzes the epimerization of the S- and R-forms of NAD(P)HX, a damaged form of NAD(P)H that is a result of enzymatic or heat-dependent hydration. This is a prerequisite for the S-specific NAD(P)H-hydrate dehydratase to allow the repair of both epimers of NAD(P)HX.</text>
</comment>
<comment type="similarity">
    <text evidence="4 19">In the C-terminal section; belongs to the NnrD/CARKD family.</text>
</comment>
<keyword evidence="10 17" id="KW-0520">NAD</keyword>
<comment type="function">
    <text evidence="17">Catalyzes the dehydration of the S-form of NAD(P)HX at the expense of ADP, which is converted to AMP. Together with NAD(P)HX epimerase, which catalyzes the epimerization of the S- and R-forms, the enzyme allows the repair of both epimers of NAD(P)HX, a damaged form of NAD(P)H that is a result of enzymatic or heat-dependent hydration.</text>
</comment>
<dbReference type="CDD" id="cd01171">
    <property type="entry name" value="YXKO-related"/>
    <property type="match status" value="1"/>
</dbReference>
<dbReference type="InterPro" id="IPR004443">
    <property type="entry name" value="YjeF_N_dom"/>
</dbReference>
<evidence type="ECO:0000259" key="21">
    <source>
        <dbReference type="PROSITE" id="PS51385"/>
    </source>
</evidence>
<feature type="binding site" evidence="18">
    <location>
        <position position="168"/>
    </location>
    <ligand>
        <name>K(+)</name>
        <dbReference type="ChEBI" id="CHEBI:29103"/>
    </ligand>
</feature>
<dbReference type="InterPro" id="IPR000631">
    <property type="entry name" value="CARKD"/>
</dbReference>
<evidence type="ECO:0000259" key="20">
    <source>
        <dbReference type="PROSITE" id="PS51383"/>
    </source>
</evidence>
<feature type="binding site" evidence="17">
    <location>
        <position position="309"/>
    </location>
    <ligand>
        <name>(6S)-NADPHX</name>
        <dbReference type="ChEBI" id="CHEBI:64076"/>
    </ligand>
</feature>
<evidence type="ECO:0000256" key="18">
    <source>
        <dbReference type="HAMAP-Rule" id="MF_01966"/>
    </source>
</evidence>
<evidence type="ECO:0000256" key="15">
    <source>
        <dbReference type="ARBA" id="ARBA00048238"/>
    </source>
</evidence>
<keyword evidence="8 17" id="KW-0521">NADP</keyword>
<keyword evidence="6 17" id="KW-0547">Nucleotide-binding</keyword>
<proteinExistence type="inferred from homology"/>
<evidence type="ECO:0000256" key="19">
    <source>
        <dbReference type="PIRNR" id="PIRNR017184"/>
    </source>
</evidence>
<keyword evidence="9 18" id="KW-0630">Potassium</keyword>
<evidence type="ECO:0000256" key="5">
    <source>
        <dbReference type="ARBA" id="ARBA00022723"/>
    </source>
</evidence>
<feature type="binding site" evidence="17">
    <location>
        <position position="435"/>
    </location>
    <ligand>
        <name>(6S)-NADPHX</name>
        <dbReference type="ChEBI" id="CHEBI:64076"/>
    </ligand>
</feature>
<dbReference type="EC" id="4.2.1.136" evidence="19"/>
<comment type="similarity">
    <text evidence="18">Belongs to the NnrE/AIBP family.</text>
</comment>
<evidence type="ECO:0000256" key="7">
    <source>
        <dbReference type="ARBA" id="ARBA00022840"/>
    </source>
</evidence>
<evidence type="ECO:0000256" key="3">
    <source>
        <dbReference type="ARBA" id="ARBA00006001"/>
    </source>
</evidence>
<feature type="binding site" evidence="18">
    <location>
        <position position="102"/>
    </location>
    <ligand>
        <name>K(+)</name>
        <dbReference type="ChEBI" id="CHEBI:29103"/>
    </ligand>
</feature>
<comment type="similarity">
    <text evidence="3 19">In the N-terminal section; belongs to the NnrE/AIBP family.</text>
</comment>
<dbReference type="InterPro" id="IPR030677">
    <property type="entry name" value="Nnr"/>
</dbReference>
<evidence type="ECO:0000256" key="11">
    <source>
        <dbReference type="ARBA" id="ARBA00023235"/>
    </source>
</evidence>
<dbReference type="PIRSF" id="PIRSF017184">
    <property type="entry name" value="Nnr"/>
    <property type="match status" value="1"/>
</dbReference>
<dbReference type="Pfam" id="PF01256">
    <property type="entry name" value="Carb_kinase"/>
    <property type="match status" value="1"/>
</dbReference>
<keyword evidence="7 17" id="KW-0067">ATP-binding</keyword>
<dbReference type="NCBIfam" id="TIGR00197">
    <property type="entry name" value="yjeF_nterm"/>
    <property type="match status" value="1"/>
</dbReference>
<evidence type="ECO:0000256" key="16">
    <source>
        <dbReference type="ARBA" id="ARBA00049209"/>
    </source>
</evidence>
<dbReference type="PROSITE" id="PS51385">
    <property type="entry name" value="YJEF_N"/>
    <property type="match status" value="1"/>
</dbReference>
<comment type="catalytic activity">
    <reaction evidence="2 18 19">
        <text>(6R)-NADPHX = (6S)-NADPHX</text>
        <dbReference type="Rhea" id="RHEA:32227"/>
        <dbReference type="ChEBI" id="CHEBI:64076"/>
        <dbReference type="ChEBI" id="CHEBI:64077"/>
        <dbReference type="EC" id="5.1.99.6"/>
    </reaction>
</comment>
<reference evidence="22 23" key="1">
    <citation type="submission" date="2020-08" db="EMBL/GenBank/DDBJ databases">
        <title>A Genomic Blueprint of the Chicken Gut Microbiome.</title>
        <authorList>
            <person name="Gilroy R."/>
            <person name="Ravi A."/>
            <person name="Getino M."/>
            <person name="Pursley I."/>
            <person name="Horton D.L."/>
            <person name="Alikhan N.-F."/>
            <person name="Baker D."/>
            <person name="Gharbi K."/>
            <person name="Hall N."/>
            <person name="Watson M."/>
            <person name="Adriaenssens E.M."/>
            <person name="Foster-Nyarko E."/>
            <person name="Jarju S."/>
            <person name="Secka A."/>
            <person name="Antonio M."/>
            <person name="Oren A."/>
            <person name="Chaudhuri R."/>
            <person name="La Ragione R.M."/>
            <person name="Hildebrand F."/>
            <person name="Pallen M.J."/>
        </authorList>
    </citation>
    <scope>NUCLEOTIDE SEQUENCE [LARGE SCALE GENOMIC DNA]</scope>
    <source>
        <strain evidence="22 23">Sa2BVA9</strain>
    </source>
</reference>
<evidence type="ECO:0000256" key="8">
    <source>
        <dbReference type="ARBA" id="ARBA00022857"/>
    </source>
</evidence>
<dbReference type="HAMAP" id="MF_01965">
    <property type="entry name" value="NADHX_dehydratase"/>
    <property type="match status" value="1"/>
</dbReference>
<comment type="function">
    <text evidence="14 19">Bifunctional enzyme that catalyzes the epimerization of the S- and R-forms of NAD(P)HX and the dehydration of the S-form of NAD(P)HX at the expense of ADP, which is converted to AMP. This allows the repair of both epimers of NAD(P)HX, a damaged form of NAD(P)H that is a result of enzymatic or heat-dependent hydration.</text>
</comment>
<dbReference type="SUPFAM" id="SSF64153">
    <property type="entry name" value="YjeF N-terminal domain-like"/>
    <property type="match status" value="1"/>
</dbReference>
<organism evidence="22 23">
    <name type="scientific">Paenibacillus gallinarum</name>
    <dbReference type="NCBI Taxonomy" id="2762232"/>
    <lineage>
        <taxon>Bacteria</taxon>
        <taxon>Bacillati</taxon>
        <taxon>Bacillota</taxon>
        <taxon>Bacilli</taxon>
        <taxon>Bacillales</taxon>
        <taxon>Paenibacillaceae</taxon>
        <taxon>Paenibacillus</taxon>
    </lineage>
</organism>
<evidence type="ECO:0000256" key="4">
    <source>
        <dbReference type="ARBA" id="ARBA00009524"/>
    </source>
</evidence>
<feature type="binding site" evidence="18">
    <location>
        <position position="183"/>
    </location>
    <ligand>
        <name>(6S)-NADPHX</name>
        <dbReference type="ChEBI" id="CHEBI:64076"/>
    </ligand>
</feature>
<feature type="binding site" evidence="17">
    <location>
        <begin position="472"/>
        <end position="476"/>
    </location>
    <ligand>
        <name>AMP</name>
        <dbReference type="ChEBI" id="CHEBI:456215"/>
    </ligand>
</feature>
<name>A0ABR8SZ37_9BACL</name>
<dbReference type="InterPro" id="IPR036652">
    <property type="entry name" value="YjeF_N_dom_sf"/>
</dbReference>
<comment type="cofactor">
    <cofactor evidence="18 19">
        <name>K(+)</name>
        <dbReference type="ChEBI" id="CHEBI:29103"/>
    </cofactor>
    <text evidence="18 19">Binds 1 potassium ion per subunit.</text>
</comment>
<dbReference type="InterPro" id="IPR029056">
    <property type="entry name" value="Ribokinase-like"/>
</dbReference>
<keyword evidence="11 18" id="KW-0413">Isomerase</keyword>